<keyword evidence="4" id="KW-1185">Reference proteome</keyword>
<gene>
    <name evidence="3" type="ORF">BESB_083460</name>
</gene>
<dbReference type="GeneID" id="40313272"/>
<feature type="region of interest" description="Disordered" evidence="1">
    <location>
        <begin position="69"/>
        <end position="202"/>
    </location>
</feature>
<dbReference type="Proteomes" id="UP000224006">
    <property type="component" value="Chromosome VIII"/>
</dbReference>
<feature type="compositionally biased region" description="Basic and acidic residues" evidence="1">
    <location>
        <begin position="148"/>
        <end position="178"/>
    </location>
</feature>
<dbReference type="Pfam" id="PF02984">
    <property type="entry name" value="Cyclin_C"/>
    <property type="match status" value="1"/>
</dbReference>
<sequence length="1048" mass="111066">MEVAADGVSSPAALPPTADTREVSLSSSSLPPRPWLASSHAAAAPSSAASSAASSSLFLSVTRIAAPPRQRLAAAASSTASLSPSASSPSSAASSAFPVPFPRAREKKAPLASPLSSQSASGSSLLAGGSMPSPSLGVGRALQGETTEAERNEQTKESRRESGAREELLAGGHAREEASQVAATEMATDKRNAGHQRRHAASSALVQQRVFAAYLMSQHASPPSHSASYALPHAAPGGGSSAASSSMLPPARHPPLFSLFSPLSFSQPASLSKLSAKPPSSRLPPLPALSASLSSSLSQAPPSGSLAASPGSKESHALPAAVSSAGTSFASSSLGRAAFLPSSSLVFSETSRNASGALLARAGRHGETARASFAVKVTRIEEQVVFRAQRKRDERPHPEEEEEVRLRAAKRFRREEAGETGERDERGAGESGAAAKSGEKDVTSNEKEPAGRASVSPWGDGGAREKENRGLTPVELRAYGASSAAPRAADISRETTSPCKATESVRRGKLSAETGGGACAFPSLLSRMRGLPDPYPSLTFSAGMSAREITRRQQKALGAFLRSLERTPEDSVRGRLGAPLQRLSAAFSGKRDPSSPVARTSDASTTCSSSYSLPANAAATCPRAASPALGAHVRILDSDDITFLAEKKRDALLTPKTVLAPALAARRAKIIDILMNCAAELQTSGLVLTPDDLPRSAIQLAVSLLDRSNIVSIFEEEKQSDASCRVQACRAEQALFAGRREPEGTQRTQDARENGGRCPDGDALEAGDVVSPTRDENGLRAPTEDPESAKTLQTPPHADTSLDFLLLSPRAAAPPPEFPRPRVSGNDPEALKTIAALCLCTALQFETPNSMAFERKAKRLLTLSHLCSYTFNLPFPVIQRAFLDRVACVVSVPVPIDFANYFLYKFDSAYMRKKANSSSVQLVAFLLDCFSLTPQAVCTPSALAGAAAVLLAKRICENKKRKKEKKTEREEPMWTTEMKNITGFDSLQVKKVLKTMNAFLMTKRGRFPGLHKLHTKGWAAVEWEHPGKIKARLEKEERRPKRNEAVRH</sequence>
<dbReference type="AlphaFoldDB" id="A0A2A9MC06"/>
<feature type="compositionally biased region" description="Low complexity" evidence="1">
    <location>
        <begin position="69"/>
        <end position="96"/>
    </location>
</feature>
<dbReference type="RefSeq" id="XP_029217156.1">
    <property type="nucleotide sequence ID" value="XM_029366696.1"/>
</dbReference>
<comment type="caution">
    <text evidence="3">The sequence shown here is derived from an EMBL/GenBank/DDBJ whole genome shotgun (WGS) entry which is preliminary data.</text>
</comment>
<feature type="region of interest" description="Disordered" evidence="1">
    <location>
        <begin position="270"/>
        <end position="324"/>
    </location>
</feature>
<feature type="compositionally biased region" description="Basic and acidic residues" evidence="1">
    <location>
        <begin position="437"/>
        <end position="450"/>
    </location>
</feature>
<feature type="compositionally biased region" description="Basic and acidic residues" evidence="1">
    <location>
        <begin position="413"/>
        <end position="428"/>
    </location>
</feature>
<feature type="compositionally biased region" description="Low complexity" evidence="1">
    <location>
        <begin position="110"/>
        <end position="137"/>
    </location>
</feature>
<accession>A0A2A9MC06</accession>
<feature type="region of interest" description="Disordered" evidence="1">
    <location>
        <begin position="584"/>
        <end position="606"/>
    </location>
</feature>
<evidence type="ECO:0000256" key="1">
    <source>
        <dbReference type="SAM" id="MobiDB-lite"/>
    </source>
</evidence>
<protein>
    <recommendedName>
        <fullName evidence="2">Cyclin C-terminal domain-containing protein</fullName>
    </recommendedName>
</protein>
<feature type="region of interest" description="Disordered" evidence="1">
    <location>
        <begin position="386"/>
        <end position="508"/>
    </location>
</feature>
<feature type="region of interest" description="Disordered" evidence="1">
    <location>
        <begin position="737"/>
        <end position="795"/>
    </location>
</feature>
<dbReference type="Gene3D" id="1.10.472.10">
    <property type="entry name" value="Cyclin-like"/>
    <property type="match status" value="1"/>
</dbReference>
<feature type="compositionally biased region" description="Basic and acidic residues" evidence="1">
    <location>
        <begin position="738"/>
        <end position="755"/>
    </location>
</feature>
<feature type="compositionally biased region" description="Low complexity" evidence="1">
    <location>
        <begin position="270"/>
        <end position="280"/>
    </location>
</feature>
<feature type="region of interest" description="Disordered" evidence="1">
    <location>
        <begin position="1"/>
        <end position="42"/>
    </location>
</feature>
<dbReference type="EMBL" id="NWUJ01000009">
    <property type="protein sequence ID" value="PFH33147.1"/>
    <property type="molecule type" value="Genomic_DNA"/>
</dbReference>
<dbReference type="InterPro" id="IPR004367">
    <property type="entry name" value="Cyclin_C-dom"/>
</dbReference>
<reference evidence="3 4" key="1">
    <citation type="submission" date="2017-09" db="EMBL/GenBank/DDBJ databases">
        <title>Genome sequencing of Besnoitia besnoiti strain Bb-Ger1.</title>
        <authorList>
            <person name="Schares G."/>
            <person name="Venepally P."/>
            <person name="Lorenzi H.A."/>
        </authorList>
    </citation>
    <scope>NUCLEOTIDE SEQUENCE [LARGE SCALE GENOMIC DNA]</scope>
    <source>
        <strain evidence="3 4">Bb-Ger1</strain>
    </source>
</reference>
<feature type="compositionally biased region" description="Low complexity" evidence="1">
    <location>
        <begin position="477"/>
        <end position="489"/>
    </location>
</feature>
<feature type="compositionally biased region" description="Low complexity" evidence="1">
    <location>
        <begin position="288"/>
        <end position="312"/>
    </location>
</feature>
<feature type="domain" description="Cyclin C-terminal" evidence="2">
    <location>
        <begin position="893"/>
        <end position="1002"/>
    </location>
</feature>
<proteinExistence type="predicted"/>
<feature type="compositionally biased region" description="Low complexity" evidence="1">
    <location>
        <begin position="24"/>
        <end position="42"/>
    </location>
</feature>
<dbReference type="OrthoDB" id="332147at2759"/>
<evidence type="ECO:0000313" key="3">
    <source>
        <dbReference type="EMBL" id="PFH33147.1"/>
    </source>
</evidence>
<organism evidence="3 4">
    <name type="scientific">Besnoitia besnoiti</name>
    <name type="common">Apicomplexan protozoan</name>
    <dbReference type="NCBI Taxonomy" id="94643"/>
    <lineage>
        <taxon>Eukaryota</taxon>
        <taxon>Sar</taxon>
        <taxon>Alveolata</taxon>
        <taxon>Apicomplexa</taxon>
        <taxon>Conoidasida</taxon>
        <taxon>Coccidia</taxon>
        <taxon>Eucoccidiorida</taxon>
        <taxon>Eimeriorina</taxon>
        <taxon>Sarcocystidae</taxon>
        <taxon>Besnoitia</taxon>
    </lineage>
</organism>
<name>A0A2A9MC06_BESBE</name>
<evidence type="ECO:0000313" key="4">
    <source>
        <dbReference type="Proteomes" id="UP000224006"/>
    </source>
</evidence>
<dbReference type="KEGG" id="bbes:BESB_083460"/>
<dbReference type="VEuPathDB" id="ToxoDB:BESB_083460"/>
<feature type="region of interest" description="Disordered" evidence="1">
    <location>
        <begin position="218"/>
        <end position="248"/>
    </location>
</feature>
<evidence type="ECO:0000259" key="2">
    <source>
        <dbReference type="Pfam" id="PF02984"/>
    </source>
</evidence>